<dbReference type="Gene3D" id="3.40.50.410">
    <property type="entry name" value="von Willebrand factor, type A domain"/>
    <property type="match status" value="1"/>
</dbReference>
<reference evidence="1" key="1">
    <citation type="submission" date="2018-12" db="EMBL/GenBank/DDBJ databases">
        <title>Novel natural products biosynthetic potential of the class Ktedonobacteria.</title>
        <authorList>
            <person name="Zheng Y."/>
            <person name="Saitou A."/>
            <person name="Wang C.M."/>
            <person name="Toyoda A."/>
            <person name="Minakuchi Y."/>
            <person name="Sekiguchi Y."/>
            <person name="Ueda K."/>
            <person name="Takano H."/>
            <person name="Sakai Y."/>
            <person name="Yokota A."/>
            <person name="Yabe S."/>
        </authorList>
    </citation>
    <scope>NUCLEOTIDE SEQUENCE</scope>
    <source>
        <strain evidence="1">COM3</strain>
    </source>
</reference>
<name>A0A455SD57_9CHLR</name>
<protein>
    <recommendedName>
        <fullName evidence="2">VWFA domain-containing protein</fullName>
    </recommendedName>
</protein>
<evidence type="ECO:0008006" key="2">
    <source>
        <dbReference type="Google" id="ProtNLM"/>
    </source>
</evidence>
<dbReference type="SUPFAM" id="SSF53300">
    <property type="entry name" value="vWA-like"/>
    <property type="match status" value="1"/>
</dbReference>
<evidence type="ECO:0000313" key="1">
    <source>
        <dbReference type="EMBL" id="BBH86383.1"/>
    </source>
</evidence>
<accession>A0A455SD57</accession>
<dbReference type="InterPro" id="IPR036465">
    <property type="entry name" value="vWFA_dom_sf"/>
</dbReference>
<proteinExistence type="predicted"/>
<organism evidence="1">
    <name type="scientific">Thermosporothrix sp. COM3</name>
    <dbReference type="NCBI Taxonomy" id="2490863"/>
    <lineage>
        <taxon>Bacteria</taxon>
        <taxon>Bacillati</taxon>
        <taxon>Chloroflexota</taxon>
        <taxon>Ktedonobacteria</taxon>
        <taxon>Ktedonobacterales</taxon>
        <taxon>Thermosporotrichaceae</taxon>
        <taxon>Thermosporothrix</taxon>
    </lineage>
</organism>
<sequence>MTAASQTLVGIILDVSSSMHRNWQNEDGDKMPRVDVLLQILEKRIRALQQRHTQDEAEQSEQIEVFCLGMGFKTIMHTNEHDVSFQREHGMGPNAETKEVHHLVCDLLALAEIVPQKETLEELLAQLNQKWQSLAKHILDRSVIADDVRGHLTHYLQHDLYRTAKARLQKRLRYRLARSQSARLPNMLAKYLQRYVKDQEQKITDTSFKAAEKFVEDIIKSTQKTFQDKRAEYIELIHSKLEGFVHTFTSSILQKLSLGFSISELVDTLDEETALLLASQIQAELEIEVRKNIALIIQMHELQLRLAKQTIGARLDSRQIRMETERCIKKYGWDIIRPLIEHVIFTLFVDQFTAQIQQNLPYWIQLASMREVIRPIEQIPHLIPHIQAENTTADKIMAGGTPFTLALDKAALRFVDKVHQHKKKILIIISDGEFPHFEAADHTARLLKNRGITIISCLVAKNNVLDLSFKQSPNNWPVGAQQMLHISSFLTSEEAALHWQKSRAQLTDERLCVQINHSDIIEDVLDTVF</sequence>
<dbReference type="EMBL" id="AP019376">
    <property type="protein sequence ID" value="BBH86383.1"/>
    <property type="molecule type" value="Genomic_DNA"/>
</dbReference>
<dbReference type="AlphaFoldDB" id="A0A455SD57"/>
<gene>
    <name evidence="1" type="ORF">KTC_11340</name>
</gene>